<dbReference type="Pfam" id="PF00892">
    <property type="entry name" value="EamA"/>
    <property type="match status" value="2"/>
</dbReference>
<dbReference type="InterPro" id="IPR000620">
    <property type="entry name" value="EamA_dom"/>
</dbReference>
<keyword evidence="9" id="KW-1185">Reference proteome</keyword>
<evidence type="ECO:0000256" key="2">
    <source>
        <dbReference type="ARBA" id="ARBA00022475"/>
    </source>
</evidence>
<feature type="transmembrane region" description="Helical" evidence="6">
    <location>
        <begin position="84"/>
        <end position="104"/>
    </location>
</feature>
<evidence type="ECO:0000256" key="4">
    <source>
        <dbReference type="ARBA" id="ARBA00022989"/>
    </source>
</evidence>
<keyword evidence="2" id="KW-1003">Cell membrane</keyword>
<feature type="domain" description="EamA" evidence="7">
    <location>
        <begin position="173"/>
        <end position="308"/>
    </location>
</feature>
<evidence type="ECO:0000256" key="6">
    <source>
        <dbReference type="SAM" id="Phobius"/>
    </source>
</evidence>
<feature type="transmembrane region" description="Helical" evidence="6">
    <location>
        <begin position="139"/>
        <end position="159"/>
    </location>
</feature>
<reference evidence="8 9" key="1">
    <citation type="journal article" date="2020" name="Syst. Appl. Microbiol.">
        <title>Alienimonas chondri sp. nov., a novel planctomycete isolated from the biofilm of the red alga Chondrus crispus.</title>
        <authorList>
            <person name="Vitorino I."/>
            <person name="Albuquerque L."/>
            <person name="Wiegand S."/>
            <person name="Kallscheuer N."/>
            <person name="da Costa M.S."/>
            <person name="Lobo-da-Cunha A."/>
            <person name="Jogler C."/>
            <person name="Lage O.M."/>
        </authorList>
    </citation>
    <scope>NUCLEOTIDE SEQUENCE [LARGE SCALE GENOMIC DNA]</scope>
    <source>
        <strain evidence="8 9">LzC2</strain>
    </source>
</reference>
<dbReference type="PANTHER" id="PTHR42920">
    <property type="entry name" value="OS03G0707200 PROTEIN-RELATED"/>
    <property type="match status" value="1"/>
</dbReference>
<feature type="transmembrane region" description="Helical" evidence="6">
    <location>
        <begin position="291"/>
        <end position="308"/>
    </location>
</feature>
<keyword evidence="5 6" id="KW-0472">Membrane</keyword>
<dbReference type="SUPFAM" id="SSF103481">
    <property type="entry name" value="Multidrug resistance efflux transporter EmrE"/>
    <property type="match status" value="2"/>
</dbReference>
<dbReference type="InterPro" id="IPR051258">
    <property type="entry name" value="Diverse_Substrate_Transporter"/>
</dbReference>
<sequence length="327" mass="34922">MSERVDPNKAAGGEPVSKPLPWRATALCILLSILWGGTPASIRVAGDSVPPLFGAAIRFGLASLFMLVWCAARQERLRPRRHEWRPCGLLGLFMFAQIALYHIGVDATNASHAALFINTFVFWVAVIEHFVTRHDRLTFVRWIGLACAVCGVCTVLLTARGPITGDGDPPSIRGDLITAISGLLLGIKIVVTKRMVRVVPPGTLILWHDIFGAMLLLAAAVAFETFDPTRLTTAAVLALLYQGLLVGGLCFGAQTALLETYSASRVTAFNAATPVWGVGIAIVLLGDPLSPWLFVAAGAVAVGIVLINRRPREAGDASVSRPLEENG</sequence>
<feature type="transmembrane region" description="Helical" evidence="6">
    <location>
        <begin position="20"/>
        <end position="40"/>
    </location>
</feature>
<proteinExistence type="predicted"/>
<name>A0ABX1VJ70_9PLAN</name>
<evidence type="ECO:0000256" key="3">
    <source>
        <dbReference type="ARBA" id="ARBA00022692"/>
    </source>
</evidence>
<accession>A0ABX1VJ70</accession>
<keyword evidence="3 6" id="KW-0812">Transmembrane</keyword>
<feature type="transmembrane region" description="Helical" evidence="6">
    <location>
        <begin position="52"/>
        <end position="72"/>
    </location>
</feature>
<evidence type="ECO:0000313" key="8">
    <source>
        <dbReference type="EMBL" id="NNJ27817.1"/>
    </source>
</evidence>
<evidence type="ECO:0000313" key="9">
    <source>
        <dbReference type="Proteomes" id="UP000609651"/>
    </source>
</evidence>
<feature type="transmembrane region" description="Helical" evidence="6">
    <location>
        <begin position="171"/>
        <end position="191"/>
    </location>
</feature>
<dbReference type="InterPro" id="IPR037185">
    <property type="entry name" value="EmrE-like"/>
</dbReference>
<evidence type="ECO:0000259" key="7">
    <source>
        <dbReference type="Pfam" id="PF00892"/>
    </source>
</evidence>
<feature type="transmembrane region" description="Helical" evidence="6">
    <location>
        <begin position="235"/>
        <end position="254"/>
    </location>
</feature>
<feature type="transmembrane region" description="Helical" evidence="6">
    <location>
        <begin position="266"/>
        <end position="285"/>
    </location>
</feature>
<organism evidence="8 9">
    <name type="scientific">Alienimonas chondri</name>
    <dbReference type="NCBI Taxonomy" id="2681879"/>
    <lineage>
        <taxon>Bacteria</taxon>
        <taxon>Pseudomonadati</taxon>
        <taxon>Planctomycetota</taxon>
        <taxon>Planctomycetia</taxon>
        <taxon>Planctomycetales</taxon>
        <taxon>Planctomycetaceae</taxon>
        <taxon>Alienimonas</taxon>
    </lineage>
</organism>
<feature type="domain" description="EamA" evidence="7">
    <location>
        <begin position="26"/>
        <end position="156"/>
    </location>
</feature>
<dbReference type="RefSeq" id="WP_171189722.1">
    <property type="nucleotide sequence ID" value="NZ_WTPX01000210.1"/>
</dbReference>
<comment type="subcellular location">
    <subcellularLocation>
        <location evidence="1">Cell membrane</location>
        <topology evidence="1">Multi-pass membrane protein</topology>
    </subcellularLocation>
</comment>
<comment type="caution">
    <text evidence="8">The sequence shown here is derived from an EMBL/GenBank/DDBJ whole genome shotgun (WGS) entry which is preliminary data.</text>
</comment>
<dbReference type="PANTHER" id="PTHR42920:SF5">
    <property type="entry name" value="EAMA DOMAIN-CONTAINING PROTEIN"/>
    <property type="match status" value="1"/>
</dbReference>
<dbReference type="EMBL" id="WTPX01000210">
    <property type="protein sequence ID" value="NNJ27817.1"/>
    <property type="molecule type" value="Genomic_DNA"/>
</dbReference>
<protein>
    <recommendedName>
        <fullName evidence="7">EamA domain-containing protein</fullName>
    </recommendedName>
</protein>
<gene>
    <name evidence="8" type="ORF">LzC2_39260</name>
</gene>
<evidence type="ECO:0000256" key="1">
    <source>
        <dbReference type="ARBA" id="ARBA00004651"/>
    </source>
</evidence>
<feature type="transmembrane region" description="Helical" evidence="6">
    <location>
        <begin position="203"/>
        <end position="223"/>
    </location>
</feature>
<dbReference type="Proteomes" id="UP000609651">
    <property type="component" value="Unassembled WGS sequence"/>
</dbReference>
<evidence type="ECO:0000256" key="5">
    <source>
        <dbReference type="ARBA" id="ARBA00023136"/>
    </source>
</evidence>
<keyword evidence="4 6" id="KW-1133">Transmembrane helix</keyword>
<feature type="transmembrane region" description="Helical" evidence="6">
    <location>
        <begin position="110"/>
        <end position="127"/>
    </location>
</feature>